<evidence type="ECO:0000313" key="2">
    <source>
        <dbReference type="EMBL" id="UQC90976.1"/>
    </source>
</evidence>
<evidence type="ECO:0000313" key="3">
    <source>
        <dbReference type="Proteomes" id="UP000830671"/>
    </source>
</evidence>
<dbReference type="EMBL" id="CP019481">
    <property type="protein sequence ID" value="UQC90976.1"/>
    <property type="molecule type" value="Genomic_DNA"/>
</dbReference>
<dbReference type="AlphaFoldDB" id="A0A9Q8T821"/>
<feature type="compositionally biased region" description="Gly residues" evidence="1">
    <location>
        <begin position="161"/>
        <end position="180"/>
    </location>
</feature>
<gene>
    <name evidence="2" type="ORF">CLUP02_16509</name>
</gene>
<dbReference type="GeneID" id="73350440"/>
<accession>A0A9Q8T821</accession>
<sequence>MTFWFKRSKPRATPRSPLRLQILGASVSTGALYDGTAWERGISWAGPQQGDLTELEETKHTQIDGQAAVRPVEDKVGLGECPGWAGGKHEGDRERELSFSVILILKDMEEWKSGRVEEYPSGKLNRDGGGGTYLASPSRTFFDGSTRPGREKLLTPKRKGGTGSDAGGPGVESPTTGGGKQRPSTATSSRLHPDYLLCIRTPYNGILSAGAGALAFDNPNHPPQIPMTASLVRRTQKGLVSINPYDIISISTRGPRQSLAPSHSSSYGILGNTPGCTLSSSELENPFGKPILSTNLGRGIWRVKSKAVWVYPSYFGIHCASINPSFILKLQAGQTSGSWMTMDQRQGFAPLSQLSCFRPTHEERTHVQSTPVPTVLYWYQGSHPLPTSGVTQERTGQGVRTDIGADRLYPIQRSRFSRRLPLALILCSAPLSLKDLPAQKHLGSAPFVANTRLFVPSHAMSSNGKAAPLWLLESPQSTESTLSAKVIGMRCCGRIALTPTRELLPHLGAAVQIQAFAWRSVGRAADPSTSHHRPLGGELWPLGPFQAAVAQNPYAASNLGFLGGGFKTTAPQAT</sequence>
<reference evidence="2" key="1">
    <citation type="journal article" date="2021" name="Mol. Plant Microbe Interact.">
        <title>Complete Genome Sequence of the Plant-Pathogenic Fungus Colletotrichum lupini.</title>
        <authorList>
            <person name="Baroncelli R."/>
            <person name="Pensec F."/>
            <person name="Da Lio D."/>
            <person name="Boufleur T."/>
            <person name="Vicente I."/>
            <person name="Sarrocco S."/>
            <person name="Picot A."/>
            <person name="Baraldi E."/>
            <person name="Sukno S."/>
            <person name="Thon M."/>
            <person name="Le Floch G."/>
        </authorList>
    </citation>
    <scope>NUCLEOTIDE SEQUENCE</scope>
    <source>
        <strain evidence="2">IMI 504893</strain>
    </source>
</reference>
<organism evidence="2 3">
    <name type="scientific">Colletotrichum lupini</name>
    <dbReference type="NCBI Taxonomy" id="145971"/>
    <lineage>
        <taxon>Eukaryota</taxon>
        <taxon>Fungi</taxon>
        <taxon>Dikarya</taxon>
        <taxon>Ascomycota</taxon>
        <taxon>Pezizomycotina</taxon>
        <taxon>Sordariomycetes</taxon>
        <taxon>Hypocreomycetidae</taxon>
        <taxon>Glomerellales</taxon>
        <taxon>Glomerellaceae</taxon>
        <taxon>Colletotrichum</taxon>
        <taxon>Colletotrichum acutatum species complex</taxon>
    </lineage>
</organism>
<dbReference type="KEGG" id="clup:CLUP02_16509"/>
<dbReference type="Proteomes" id="UP000830671">
    <property type="component" value="Chromosome 9"/>
</dbReference>
<dbReference type="RefSeq" id="XP_049152577.1">
    <property type="nucleotide sequence ID" value="XM_049295430.1"/>
</dbReference>
<protein>
    <submittedName>
        <fullName evidence="2">Uncharacterized protein</fullName>
    </submittedName>
</protein>
<evidence type="ECO:0000256" key="1">
    <source>
        <dbReference type="SAM" id="MobiDB-lite"/>
    </source>
</evidence>
<name>A0A9Q8T821_9PEZI</name>
<keyword evidence="3" id="KW-1185">Reference proteome</keyword>
<feature type="region of interest" description="Disordered" evidence="1">
    <location>
        <begin position="119"/>
        <end position="188"/>
    </location>
</feature>
<proteinExistence type="predicted"/>